<evidence type="ECO:0000256" key="1">
    <source>
        <dbReference type="ARBA" id="ARBA00022737"/>
    </source>
</evidence>
<dbReference type="InterPro" id="IPR056884">
    <property type="entry name" value="NPHP3-like_N"/>
</dbReference>
<name>A0A9P9AMP1_9HYPO</name>
<dbReference type="Pfam" id="PF14479">
    <property type="entry name" value="HeLo"/>
    <property type="match status" value="1"/>
</dbReference>
<dbReference type="InterPro" id="IPR038305">
    <property type="entry name" value="HeLo_sf"/>
</dbReference>
<keyword evidence="7" id="KW-1185">Reference proteome</keyword>
<feature type="domain" description="DUF7791" evidence="5">
    <location>
        <begin position="551"/>
        <end position="691"/>
    </location>
</feature>
<dbReference type="Pfam" id="PF24883">
    <property type="entry name" value="NPHP3_N"/>
    <property type="match status" value="1"/>
</dbReference>
<dbReference type="SUPFAM" id="SSF52540">
    <property type="entry name" value="P-loop containing nucleoside triphosphate hydrolases"/>
    <property type="match status" value="1"/>
</dbReference>
<dbReference type="Proteomes" id="UP000777438">
    <property type="component" value="Unassembled WGS sequence"/>
</dbReference>
<dbReference type="Gene3D" id="3.40.50.300">
    <property type="entry name" value="P-loop containing nucleotide triphosphate hydrolases"/>
    <property type="match status" value="1"/>
</dbReference>
<protein>
    <submittedName>
        <fullName evidence="6">Prion-inhibition and propagation-domain-containing protein</fullName>
    </submittedName>
</protein>
<keyword evidence="6" id="KW-0034">Amyloid</keyword>
<dbReference type="PANTHER" id="PTHR10039">
    <property type="entry name" value="AMELOGENIN"/>
    <property type="match status" value="1"/>
</dbReference>
<feature type="domain" description="Prion-inhibition and propagation HeLo" evidence="3">
    <location>
        <begin position="5"/>
        <end position="204"/>
    </location>
</feature>
<dbReference type="Gene3D" id="1.20.120.1020">
    <property type="entry name" value="Prion-inhibition and propagation, HeLo domain"/>
    <property type="match status" value="1"/>
</dbReference>
<sequence>MEAAGLALGVVGLAGAFKGCIDLFSCFSSHRSLGRDYEILDAKLQVEKVLLLQWAQRVRLFEGDYDQRLDESTTNQAVARILASIQHLLSESRALQERYGLKPTRNSQTTPTTRVSMISKARMERLTREFSAMRLRMSQRQKDVPPSAKLRWIIADKDKFKELIQELSHFVSRLTHVFQDSGLGQDENLLKNMTREDFAAVWDVRVMRLIHDATTDREDLVAEAAEERLLEMCQRNALDLIWFRSIDDRKDSVDPPHSKTFEWALEPPHSEVEWDDLSQWLRSGSGMYWISGKAGSGKSTLSKYLSGHKVAADLLKEWAGSSSLSICSFFFWNLGTEEQRSQDGLSRAVLFQLLDAEPSLIPALLPRLWQEILKGRGTKPNPPSKAELAAAFGTIANGLNLQRRFCFFIDGLDEYVGNYLDGVMFVQRLFKNPDIKVLVSSRPIPICVDAFSSGPTLRLEDLTRNDISSYVQDTVGSHPYLERLLESDPTRADTLLRQLIDKSAGVFLWVVLACRSILDGFAAYDRIEELQRRVDGLPPELEDLFQHMLEKVDPLYHEQMAKILRICYQRQIDRQEEASVYTIALAHFDSCGLNCEDSRPLKTFSASEQRALCAPMEGRLRSRCGGLLELQQRMNLSTSICFCASKAHNALVHSTVGFMHRTVFEYLDQPHIWSLPAFRITDPSFNANAALSLMSLQLARLLVRGKESLQPFIIDAIRRAQLADNEFQDSGFPILPKLKEIADLLTSRPSQSVGLGIPTKQEDMSLLLAVESGMANCTRYYIPKKRATPLEFPLLYHAIRKPLFWREYKVPSSPDLIRCLLSQGCEPNEPFKNTEELTTTPWRDWLRELHRMDTNTAFANMAVCEEFISGGADICPAGLEPVEYIIERHLNNTSSSTTEGRLRLRTGEKLLCLIRDKKEQVNSKDMVLDGLMSSSQAGQAASKKRRDFDDGRQEERRMKEKRARNA</sequence>
<evidence type="ECO:0000313" key="6">
    <source>
        <dbReference type="EMBL" id="KAH6886827.1"/>
    </source>
</evidence>
<dbReference type="EMBL" id="JAGPYM010000015">
    <property type="protein sequence ID" value="KAH6886827.1"/>
    <property type="molecule type" value="Genomic_DNA"/>
</dbReference>
<dbReference type="AlphaFoldDB" id="A0A9P9AMP1"/>
<feature type="region of interest" description="Disordered" evidence="2">
    <location>
        <begin position="926"/>
        <end position="966"/>
    </location>
</feature>
<proteinExistence type="predicted"/>
<organism evidence="6 7">
    <name type="scientific">Thelonectria olida</name>
    <dbReference type="NCBI Taxonomy" id="1576542"/>
    <lineage>
        <taxon>Eukaryota</taxon>
        <taxon>Fungi</taxon>
        <taxon>Dikarya</taxon>
        <taxon>Ascomycota</taxon>
        <taxon>Pezizomycotina</taxon>
        <taxon>Sordariomycetes</taxon>
        <taxon>Hypocreomycetidae</taxon>
        <taxon>Hypocreales</taxon>
        <taxon>Nectriaceae</taxon>
        <taxon>Thelonectria</taxon>
    </lineage>
</organism>
<evidence type="ECO:0000259" key="5">
    <source>
        <dbReference type="Pfam" id="PF25053"/>
    </source>
</evidence>
<dbReference type="OrthoDB" id="443402at2759"/>
<feature type="domain" description="Nephrocystin 3-like N-terminal" evidence="4">
    <location>
        <begin position="275"/>
        <end position="442"/>
    </location>
</feature>
<evidence type="ECO:0000256" key="2">
    <source>
        <dbReference type="SAM" id="MobiDB-lite"/>
    </source>
</evidence>
<dbReference type="InterPro" id="IPR027417">
    <property type="entry name" value="P-loop_NTPase"/>
</dbReference>
<dbReference type="PANTHER" id="PTHR10039:SF5">
    <property type="entry name" value="NACHT DOMAIN-CONTAINING PROTEIN"/>
    <property type="match status" value="1"/>
</dbReference>
<dbReference type="InterPro" id="IPR056693">
    <property type="entry name" value="DUF7791"/>
</dbReference>
<reference evidence="6 7" key="1">
    <citation type="journal article" date="2021" name="Nat. Commun.">
        <title>Genetic determinants of endophytism in the Arabidopsis root mycobiome.</title>
        <authorList>
            <person name="Mesny F."/>
            <person name="Miyauchi S."/>
            <person name="Thiergart T."/>
            <person name="Pickel B."/>
            <person name="Atanasova L."/>
            <person name="Karlsson M."/>
            <person name="Huettel B."/>
            <person name="Barry K.W."/>
            <person name="Haridas S."/>
            <person name="Chen C."/>
            <person name="Bauer D."/>
            <person name="Andreopoulos W."/>
            <person name="Pangilinan J."/>
            <person name="LaButti K."/>
            <person name="Riley R."/>
            <person name="Lipzen A."/>
            <person name="Clum A."/>
            <person name="Drula E."/>
            <person name="Henrissat B."/>
            <person name="Kohler A."/>
            <person name="Grigoriev I.V."/>
            <person name="Martin F.M."/>
            <person name="Hacquard S."/>
        </authorList>
    </citation>
    <scope>NUCLEOTIDE SEQUENCE [LARGE SCALE GENOMIC DNA]</scope>
    <source>
        <strain evidence="6 7">MPI-CAGE-CH-0241</strain>
    </source>
</reference>
<evidence type="ECO:0000259" key="4">
    <source>
        <dbReference type="Pfam" id="PF24883"/>
    </source>
</evidence>
<dbReference type="InterPro" id="IPR029498">
    <property type="entry name" value="HeLo_dom"/>
</dbReference>
<feature type="compositionally biased region" description="Basic and acidic residues" evidence="2">
    <location>
        <begin position="946"/>
        <end position="958"/>
    </location>
</feature>
<comment type="caution">
    <text evidence="6">The sequence shown here is derived from an EMBL/GenBank/DDBJ whole genome shotgun (WGS) entry which is preliminary data.</text>
</comment>
<keyword evidence="6" id="KW-0640">Prion</keyword>
<keyword evidence="1" id="KW-0677">Repeat</keyword>
<gene>
    <name evidence="6" type="ORF">B0T10DRAFT_490385</name>
</gene>
<evidence type="ECO:0000259" key="3">
    <source>
        <dbReference type="Pfam" id="PF14479"/>
    </source>
</evidence>
<accession>A0A9P9AMP1</accession>
<evidence type="ECO:0000313" key="7">
    <source>
        <dbReference type="Proteomes" id="UP000777438"/>
    </source>
</evidence>
<dbReference type="Pfam" id="PF25053">
    <property type="entry name" value="DUF7791"/>
    <property type="match status" value="1"/>
</dbReference>